<dbReference type="Gene3D" id="3.40.50.1820">
    <property type="entry name" value="alpha/beta hydrolase"/>
    <property type="match status" value="1"/>
</dbReference>
<name>A0AA38SWB8_9ASTR</name>
<dbReference type="EMBL" id="JARYMX010000007">
    <property type="protein sequence ID" value="KAJ9540417.1"/>
    <property type="molecule type" value="Genomic_DNA"/>
</dbReference>
<dbReference type="PROSITE" id="PS00560">
    <property type="entry name" value="CARBOXYPEPT_SER_HIS"/>
    <property type="match status" value="1"/>
</dbReference>
<dbReference type="PANTHER" id="PTHR11802">
    <property type="entry name" value="SERINE PROTEASE FAMILY S10 SERINE CARBOXYPEPTIDASE"/>
    <property type="match status" value="1"/>
</dbReference>
<evidence type="ECO:0000256" key="5">
    <source>
        <dbReference type="ARBA" id="ARBA00022670"/>
    </source>
</evidence>
<evidence type="ECO:0000256" key="8">
    <source>
        <dbReference type="RuleBase" id="RU361156"/>
    </source>
</evidence>
<dbReference type="PANTHER" id="PTHR11802:SF494">
    <property type="entry name" value="CARBOXYPEPTIDASE"/>
    <property type="match status" value="1"/>
</dbReference>
<dbReference type="GO" id="GO:0005576">
    <property type="term" value="C:extracellular region"/>
    <property type="evidence" value="ECO:0007669"/>
    <property type="project" value="UniProtKB-SubCell"/>
</dbReference>
<dbReference type="AlphaFoldDB" id="A0AA38SWB8"/>
<dbReference type="InterPro" id="IPR001563">
    <property type="entry name" value="Peptidase_S10"/>
</dbReference>
<comment type="subcellular location">
    <subcellularLocation>
        <location evidence="1">Secreted</location>
    </subcellularLocation>
</comment>
<dbReference type="InterPro" id="IPR033124">
    <property type="entry name" value="Ser_caboxypep_his_AS"/>
</dbReference>
<reference evidence="9" key="1">
    <citation type="submission" date="2023-03" db="EMBL/GenBank/DDBJ databases">
        <title>Chromosome-scale reference genome and RAD-based genetic map of yellow starthistle (Centaurea solstitialis) reveal putative structural variation and QTLs associated with invader traits.</title>
        <authorList>
            <person name="Reatini B."/>
            <person name="Cang F.A."/>
            <person name="Jiang Q."/>
            <person name="Mckibben M.T.W."/>
            <person name="Barker M.S."/>
            <person name="Rieseberg L.H."/>
            <person name="Dlugosch K.M."/>
        </authorList>
    </citation>
    <scope>NUCLEOTIDE SEQUENCE</scope>
    <source>
        <strain evidence="9">CAN-66</strain>
        <tissue evidence="9">Leaf</tissue>
    </source>
</reference>
<keyword evidence="6 8" id="KW-0378">Hydrolase</keyword>
<dbReference type="PRINTS" id="PR00724">
    <property type="entry name" value="CRBOXYPTASEC"/>
</dbReference>
<keyword evidence="7" id="KW-0325">Glycoprotein</keyword>
<evidence type="ECO:0000313" key="9">
    <source>
        <dbReference type="EMBL" id="KAJ9540417.1"/>
    </source>
</evidence>
<keyword evidence="4 8" id="KW-0121">Carboxypeptidase</keyword>
<organism evidence="9 10">
    <name type="scientific">Centaurea solstitialis</name>
    <name type="common">yellow star-thistle</name>
    <dbReference type="NCBI Taxonomy" id="347529"/>
    <lineage>
        <taxon>Eukaryota</taxon>
        <taxon>Viridiplantae</taxon>
        <taxon>Streptophyta</taxon>
        <taxon>Embryophyta</taxon>
        <taxon>Tracheophyta</taxon>
        <taxon>Spermatophyta</taxon>
        <taxon>Magnoliopsida</taxon>
        <taxon>eudicotyledons</taxon>
        <taxon>Gunneridae</taxon>
        <taxon>Pentapetalae</taxon>
        <taxon>asterids</taxon>
        <taxon>campanulids</taxon>
        <taxon>Asterales</taxon>
        <taxon>Asteraceae</taxon>
        <taxon>Carduoideae</taxon>
        <taxon>Cardueae</taxon>
        <taxon>Centaureinae</taxon>
        <taxon>Centaurea</taxon>
    </lineage>
</organism>
<dbReference type="InterPro" id="IPR029058">
    <property type="entry name" value="AB_hydrolase_fold"/>
</dbReference>
<dbReference type="InterPro" id="IPR018202">
    <property type="entry name" value="Ser_caboxypep_ser_AS"/>
</dbReference>
<dbReference type="Proteomes" id="UP001172457">
    <property type="component" value="Chromosome 7"/>
</dbReference>
<dbReference type="GO" id="GO:0004185">
    <property type="term" value="F:serine-type carboxypeptidase activity"/>
    <property type="evidence" value="ECO:0007669"/>
    <property type="project" value="UniProtKB-UniRule"/>
</dbReference>
<evidence type="ECO:0000256" key="1">
    <source>
        <dbReference type="ARBA" id="ARBA00004613"/>
    </source>
</evidence>
<keyword evidence="3" id="KW-0964">Secreted</keyword>
<protein>
    <recommendedName>
        <fullName evidence="8">Carboxypeptidase</fullName>
        <ecNumber evidence="8">3.4.16.-</ecNumber>
    </recommendedName>
</protein>
<evidence type="ECO:0000256" key="3">
    <source>
        <dbReference type="ARBA" id="ARBA00022525"/>
    </source>
</evidence>
<dbReference type="GO" id="GO:0005773">
    <property type="term" value="C:vacuole"/>
    <property type="evidence" value="ECO:0007669"/>
    <property type="project" value="TreeGrafter"/>
</dbReference>
<dbReference type="SUPFAM" id="SSF53474">
    <property type="entry name" value="alpha/beta-Hydrolases"/>
    <property type="match status" value="1"/>
</dbReference>
<feature type="signal peptide" evidence="8">
    <location>
        <begin position="1"/>
        <end position="21"/>
    </location>
</feature>
<dbReference type="PROSITE" id="PS00131">
    <property type="entry name" value="CARBOXYPEPT_SER_SER"/>
    <property type="match status" value="1"/>
</dbReference>
<dbReference type="EC" id="3.4.16.-" evidence="8"/>
<accession>A0AA38SWB8</accession>
<comment type="similarity">
    <text evidence="2 8">Belongs to the peptidase S10 family.</text>
</comment>
<dbReference type="Pfam" id="PF00450">
    <property type="entry name" value="Peptidase_S10"/>
    <property type="match status" value="1"/>
</dbReference>
<comment type="caution">
    <text evidence="9">The sequence shown here is derived from an EMBL/GenBank/DDBJ whole genome shotgun (WGS) entry which is preliminary data.</text>
</comment>
<evidence type="ECO:0000256" key="7">
    <source>
        <dbReference type="ARBA" id="ARBA00023180"/>
    </source>
</evidence>
<gene>
    <name evidence="9" type="ORF">OSB04_026923</name>
</gene>
<feature type="chain" id="PRO_5041485889" description="Carboxypeptidase" evidence="8">
    <location>
        <begin position="22"/>
        <end position="499"/>
    </location>
</feature>
<keyword evidence="8" id="KW-0732">Signal</keyword>
<sequence length="499" mass="55840">MVRPFIYLFLLVLISQRPVSSARSQLHDPFSTSLHSITGNELITQLNLHPKLDVNIFKANISDSVSTAASRIVEKQLRLPILGHSGASIQDLSHLAGYVRIKHTVGARMFYYFFESRNRKDDPVVIWLTGGPGCSSAVALFYENGPFHLTNNLSLVWNDYGWDKVSNILYIDQPTGTGFSYSSSEKDIRHDEKGEFFKVHPDYVKNDLYITGESYGGHYIPAFAARISQGNKNKDGIHLNLKGFAIGNGLTEPGIQFKANTDFALQYHLINRQDYNKINQIVPECEKAVKACGTNGKASCLDALDICQKIQEEILSISHICVYDLRRQSCYNFSGMVEFLSMPSVKKALGVPQDIEFVSCSRMVYRAMKEDIMKNLEVGLPALLEEGIKMLVYAGEYDFICNWLGNFRWVNAMKWSGQPDFEASTLGQFIVDGKEAGLLKNHGPLTFLEVHDAGHMVPMDQPKASLQMLKMWIEGKLTVPGKEGSNAPIGLINIQKRPA</sequence>
<proteinExistence type="inferred from homology"/>
<evidence type="ECO:0000256" key="6">
    <source>
        <dbReference type="ARBA" id="ARBA00022801"/>
    </source>
</evidence>
<evidence type="ECO:0000313" key="10">
    <source>
        <dbReference type="Proteomes" id="UP001172457"/>
    </source>
</evidence>
<keyword evidence="5 8" id="KW-0645">Protease</keyword>
<evidence type="ECO:0000256" key="2">
    <source>
        <dbReference type="ARBA" id="ARBA00009431"/>
    </source>
</evidence>
<dbReference type="GO" id="GO:0006508">
    <property type="term" value="P:proteolysis"/>
    <property type="evidence" value="ECO:0007669"/>
    <property type="project" value="UniProtKB-KW"/>
</dbReference>
<keyword evidence="10" id="KW-1185">Reference proteome</keyword>
<evidence type="ECO:0000256" key="4">
    <source>
        <dbReference type="ARBA" id="ARBA00022645"/>
    </source>
</evidence>